<dbReference type="InterPro" id="IPR013570">
    <property type="entry name" value="Tscrpt_reg_YsiA_C"/>
</dbReference>
<evidence type="ECO:0000313" key="4">
    <source>
        <dbReference type="EMBL" id="MBN1571607.1"/>
    </source>
</evidence>
<dbReference type="SUPFAM" id="SSF48498">
    <property type="entry name" value="Tetracyclin repressor-like, C-terminal domain"/>
    <property type="match status" value="1"/>
</dbReference>
<dbReference type="InterPro" id="IPR009057">
    <property type="entry name" value="Homeodomain-like_sf"/>
</dbReference>
<dbReference type="Pfam" id="PF00440">
    <property type="entry name" value="TetR_N"/>
    <property type="match status" value="1"/>
</dbReference>
<reference evidence="4" key="1">
    <citation type="journal article" date="2021" name="Environ. Microbiol.">
        <title>Genomic characterization of three novel Desulfobacterota classes expand the metabolic and phylogenetic diversity of the phylum.</title>
        <authorList>
            <person name="Murphy C.L."/>
            <person name="Biggerstaff J."/>
            <person name="Eichhorn A."/>
            <person name="Ewing E."/>
            <person name="Shahan R."/>
            <person name="Soriano D."/>
            <person name="Stewart S."/>
            <person name="VanMol K."/>
            <person name="Walker R."/>
            <person name="Walters P."/>
            <person name="Elshahed M.S."/>
            <person name="Youssef N.H."/>
        </authorList>
    </citation>
    <scope>NUCLEOTIDE SEQUENCE</scope>
    <source>
        <strain evidence="4">Zod_Metabat.24</strain>
    </source>
</reference>
<dbReference type="Pfam" id="PF08359">
    <property type="entry name" value="TetR_C_4"/>
    <property type="match status" value="1"/>
</dbReference>
<comment type="caution">
    <text evidence="4">The sequence shown here is derived from an EMBL/GenBank/DDBJ whole genome shotgun (WGS) entry which is preliminary data.</text>
</comment>
<evidence type="ECO:0000313" key="5">
    <source>
        <dbReference type="Proteomes" id="UP000809273"/>
    </source>
</evidence>
<dbReference type="InterPro" id="IPR050109">
    <property type="entry name" value="HTH-type_TetR-like_transc_reg"/>
</dbReference>
<name>A0A9D8PN06_9DELT</name>
<evidence type="ECO:0000256" key="2">
    <source>
        <dbReference type="PROSITE-ProRule" id="PRU00335"/>
    </source>
</evidence>
<dbReference type="PROSITE" id="PS50977">
    <property type="entry name" value="HTH_TETR_2"/>
    <property type="match status" value="1"/>
</dbReference>
<proteinExistence type="predicted"/>
<evidence type="ECO:0000256" key="1">
    <source>
        <dbReference type="ARBA" id="ARBA00023125"/>
    </source>
</evidence>
<dbReference type="EMBL" id="JAFGIX010000001">
    <property type="protein sequence ID" value="MBN1571607.1"/>
    <property type="molecule type" value="Genomic_DNA"/>
</dbReference>
<dbReference type="PANTHER" id="PTHR30328:SF54">
    <property type="entry name" value="HTH-TYPE TRANSCRIPTIONAL REPRESSOR SCO4008"/>
    <property type="match status" value="1"/>
</dbReference>
<dbReference type="PANTHER" id="PTHR30328">
    <property type="entry name" value="TRANSCRIPTIONAL REPRESSOR"/>
    <property type="match status" value="1"/>
</dbReference>
<evidence type="ECO:0000259" key="3">
    <source>
        <dbReference type="PROSITE" id="PS50977"/>
    </source>
</evidence>
<dbReference type="InterPro" id="IPR036271">
    <property type="entry name" value="Tet_transcr_reg_TetR-rel_C_sf"/>
</dbReference>
<gene>
    <name evidence="4" type="ORF">JW984_00240</name>
</gene>
<dbReference type="AlphaFoldDB" id="A0A9D8PN06"/>
<dbReference type="GO" id="GO:0003677">
    <property type="term" value="F:DNA binding"/>
    <property type="evidence" value="ECO:0007669"/>
    <property type="project" value="UniProtKB-UniRule"/>
</dbReference>
<reference evidence="4" key="2">
    <citation type="submission" date="2021-01" db="EMBL/GenBank/DDBJ databases">
        <authorList>
            <person name="Hahn C.R."/>
            <person name="Youssef N.H."/>
            <person name="Elshahed M."/>
        </authorList>
    </citation>
    <scope>NUCLEOTIDE SEQUENCE</scope>
    <source>
        <strain evidence="4">Zod_Metabat.24</strain>
    </source>
</reference>
<accession>A0A9D8PN06</accession>
<keyword evidence="1 2" id="KW-0238">DNA-binding</keyword>
<sequence length="213" mass="23986">MPKKTVKANNNNEDSTDKTTVILDAAIKVFADKGYFGARVSDIANEAGIAYGLVYHYFDSKEDLLLSIFETRWENFLSAIKRVIETEDDPREMVRGLISFLFHSYKNNPRMIEVMIIDVVKASRFFSGENVRHFKDAFDLITKIVEIGQSRGKFNADIDPTLAAYAIYGSVERIMLKWIVDGVRSITAEDAKRATDMLTATLLNGLSVCPAEK</sequence>
<dbReference type="InterPro" id="IPR001647">
    <property type="entry name" value="HTH_TetR"/>
</dbReference>
<dbReference type="Proteomes" id="UP000809273">
    <property type="component" value="Unassembled WGS sequence"/>
</dbReference>
<protein>
    <submittedName>
        <fullName evidence="4">TetR/AcrR family transcriptional regulator</fullName>
    </submittedName>
</protein>
<feature type="DNA-binding region" description="H-T-H motif" evidence="2">
    <location>
        <begin position="39"/>
        <end position="58"/>
    </location>
</feature>
<feature type="domain" description="HTH tetR-type" evidence="3">
    <location>
        <begin position="16"/>
        <end position="76"/>
    </location>
</feature>
<dbReference type="Gene3D" id="1.10.10.60">
    <property type="entry name" value="Homeodomain-like"/>
    <property type="match status" value="1"/>
</dbReference>
<dbReference type="PRINTS" id="PR00455">
    <property type="entry name" value="HTHTETR"/>
</dbReference>
<dbReference type="SUPFAM" id="SSF46689">
    <property type="entry name" value="Homeodomain-like"/>
    <property type="match status" value="1"/>
</dbReference>
<organism evidence="4 5">
    <name type="scientific">Candidatus Zymogenus saltonus</name>
    <dbReference type="NCBI Taxonomy" id="2844893"/>
    <lineage>
        <taxon>Bacteria</taxon>
        <taxon>Deltaproteobacteria</taxon>
        <taxon>Candidatus Zymogenia</taxon>
        <taxon>Candidatus Zymogeniales</taxon>
        <taxon>Candidatus Zymogenaceae</taxon>
        <taxon>Candidatus Zymogenus</taxon>
    </lineage>
</organism>
<dbReference type="Gene3D" id="1.10.357.10">
    <property type="entry name" value="Tetracycline Repressor, domain 2"/>
    <property type="match status" value="1"/>
</dbReference>